<protein>
    <recommendedName>
        <fullName evidence="3">DUF4878 domain-containing protein</fullName>
    </recommendedName>
</protein>
<keyword evidence="2" id="KW-1185">Reference proteome</keyword>
<organism evidence="1 2">
    <name type="scientific">Paenibacillus apis</name>
    <dbReference type="NCBI Taxonomy" id="1792174"/>
    <lineage>
        <taxon>Bacteria</taxon>
        <taxon>Bacillati</taxon>
        <taxon>Bacillota</taxon>
        <taxon>Bacilli</taxon>
        <taxon>Bacillales</taxon>
        <taxon>Paenibacillaceae</taxon>
        <taxon>Paenibacillus</taxon>
    </lineage>
</organism>
<comment type="caution">
    <text evidence="1">The sequence shown here is derived from an EMBL/GenBank/DDBJ whole genome shotgun (WGS) entry which is preliminary data.</text>
</comment>
<dbReference type="AlphaFoldDB" id="A0A919Y538"/>
<proteinExistence type="predicted"/>
<accession>A0A919Y538</accession>
<gene>
    <name evidence="1" type="ORF">J41TS4_20350</name>
</gene>
<dbReference type="EMBL" id="BORS01000006">
    <property type="protein sequence ID" value="GIO42277.1"/>
    <property type="molecule type" value="Genomic_DNA"/>
</dbReference>
<evidence type="ECO:0000313" key="2">
    <source>
        <dbReference type="Proteomes" id="UP000678895"/>
    </source>
</evidence>
<name>A0A919Y538_9BACL</name>
<reference evidence="1" key="1">
    <citation type="submission" date="2021-03" db="EMBL/GenBank/DDBJ databases">
        <title>Antimicrobial resistance genes in bacteria isolated from Japanese honey, and their potential for conferring macrolide and lincosamide resistance in the American foulbrood pathogen Paenibacillus larvae.</title>
        <authorList>
            <person name="Okamoto M."/>
            <person name="Kumagai M."/>
            <person name="Kanamori H."/>
            <person name="Takamatsu D."/>
        </authorList>
    </citation>
    <scope>NUCLEOTIDE SEQUENCE</scope>
    <source>
        <strain evidence="1">J41TS4</strain>
    </source>
</reference>
<evidence type="ECO:0000313" key="1">
    <source>
        <dbReference type="EMBL" id="GIO42277.1"/>
    </source>
</evidence>
<dbReference type="Proteomes" id="UP000678895">
    <property type="component" value="Unassembled WGS sequence"/>
</dbReference>
<dbReference type="PROSITE" id="PS51257">
    <property type="entry name" value="PROKAR_LIPOPROTEIN"/>
    <property type="match status" value="1"/>
</dbReference>
<evidence type="ECO:0008006" key="3">
    <source>
        <dbReference type="Google" id="ProtNLM"/>
    </source>
</evidence>
<sequence>MRAKMMIVVLVVAVMLMGCSKGISNDTPEAAAKTFIEALINGDEDTLNKINRSSSLDYPTSYLLSDFAPEYADRKIEDFTFEVISNEKVLAQSKDGEKKWTLRIKKIGDGYFFTGK</sequence>